<dbReference type="Proteomes" id="UP000188533">
    <property type="component" value="Unassembled WGS sequence"/>
</dbReference>
<evidence type="ECO:0000256" key="9">
    <source>
        <dbReference type="ARBA" id="ARBA00022679"/>
    </source>
</evidence>
<dbReference type="PANTHER" id="PTHR32315">
    <property type="entry name" value="ADENINE PHOSPHORIBOSYLTRANSFERASE"/>
    <property type="match status" value="1"/>
</dbReference>
<keyword evidence="8 12" id="KW-0328">Glycosyltransferase</keyword>
<evidence type="ECO:0000256" key="2">
    <source>
        <dbReference type="ARBA" id="ARBA00003968"/>
    </source>
</evidence>
<dbReference type="SUPFAM" id="SSF53271">
    <property type="entry name" value="PRTase-like"/>
    <property type="match status" value="1"/>
</dbReference>
<accession>A0A1Q3EKF4</accession>
<keyword evidence="7" id="KW-0963">Cytoplasm</keyword>
<dbReference type="HAMAP" id="MF_00004">
    <property type="entry name" value="Aden_phosphoribosyltr"/>
    <property type="match status" value="1"/>
</dbReference>
<protein>
    <recommendedName>
        <fullName evidence="6">adenine phosphoribosyltransferase</fullName>
        <ecNumber evidence="6">2.4.2.7</ecNumber>
    </recommendedName>
</protein>
<dbReference type="InterPro" id="IPR005764">
    <property type="entry name" value="Ade_phspho_trans"/>
</dbReference>
<keyword evidence="9 12" id="KW-0808">Transferase</keyword>
<dbReference type="GO" id="GO:0044209">
    <property type="term" value="P:AMP salvage"/>
    <property type="evidence" value="ECO:0007669"/>
    <property type="project" value="UniProtKB-UniPathway"/>
</dbReference>
<evidence type="ECO:0000256" key="7">
    <source>
        <dbReference type="ARBA" id="ARBA00022490"/>
    </source>
</evidence>
<proteinExistence type="inferred from homology"/>
<dbReference type="PANTHER" id="PTHR32315:SF3">
    <property type="entry name" value="ADENINE PHOSPHORIBOSYLTRANSFERASE"/>
    <property type="match status" value="1"/>
</dbReference>
<dbReference type="NCBIfam" id="NF002636">
    <property type="entry name" value="PRK02304.1-5"/>
    <property type="match status" value="1"/>
</dbReference>
<dbReference type="Gene3D" id="3.40.50.2020">
    <property type="match status" value="1"/>
</dbReference>
<keyword evidence="13" id="KW-1185">Reference proteome</keyword>
<evidence type="ECO:0000313" key="12">
    <source>
        <dbReference type="EMBL" id="GAW07649.1"/>
    </source>
</evidence>
<keyword evidence="10" id="KW-0660">Purine salvage</keyword>
<reference evidence="12 13" key="2">
    <citation type="submission" date="2017-02" db="EMBL/GenBank/DDBJ databases">
        <title>A genome survey and senescence transcriptome analysis in Lentinula edodes.</title>
        <authorList>
            <person name="Sakamoto Y."/>
            <person name="Nakade K."/>
            <person name="Sato S."/>
            <person name="Yoshida Y."/>
            <person name="Miyazaki K."/>
            <person name="Natsume S."/>
            <person name="Konno N."/>
        </authorList>
    </citation>
    <scope>NUCLEOTIDE SEQUENCE [LARGE SCALE GENOMIC DNA]</scope>
    <source>
        <strain evidence="12 13">NBRC 111202</strain>
    </source>
</reference>
<dbReference type="UniPathway" id="UPA00588">
    <property type="reaction ID" value="UER00646"/>
</dbReference>
<organism evidence="12 13">
    <name type="scientific">Lentinula edodes</name>
    <name type="common">Shiitake mushroom</name>
    <name type="synonym">Lentinus edodes</name>
    <dbReference type="NCBI Taxonomy" id="5353"/>
    <lineage>
        <taxon>Eukaryota</taxon>
        <taxon>Fungi</taxon>
        <taxon>Dikarya</taxon>
        <taxon>Basidiomycota</taxon>
        <taxon>Agaricomycotina</taxon>
        <taxon>Agaricomycetes</taxon>
        <taxon>Agaricomycetidae</taxon>
        <taxon>Agaricales</taxon>
        <taxon>Marasmiineae</taxon>
        <taxon>Omphalotaceae</taxon>
        <taxon>Lentinula</taxon>
    </lineage>
</organism>
<reference evidence="12 13" key="1">
    <citation type="submission" date="2016-08" db="EMBL/GenBank/DDBJ databases">
        <authorList>
            <consortium name="Lentinula edodes genome sequencing consortium"/>
            <person name="Sakamoto Y."/>
            <person name="Nakade K."/>
            <person name="Sato S."/>
            <person name="Yoshida Y."/>
            <person name="Miyazaki K."/>
            <person name="Natsume S."/>
            <person name="Konno N."/>
        </authorList>
    </citation>
    <scope>NUCLEOTIDE SEQUENCE [LARGE SCALE GENOMIC DNA]</scope>
    <source>
        <strain evidence="12 13">NBRC 111202</strain>
    </source>
</reference>
<dbReference type="InterPro" id="IPR050054">
    <property type="entry name" value="UPRTase/APRTase"/>
</dbReference>
<dbReference type="InterPro" id="IPR000836">
    <property type="entry name" value="PRTase_dom"/>
</dbReference>
<evidence type="ECO:0000256" key="1">
    <source>
        <dbReference type="ARBA" id="ARBA00000868"/>
    </source>
</evidence>
<dbReference type="GO" id="GO:0006168">
    <property type="term" value="P:adenine salvage"/>
    <property type="evidence" value="ECO:0007669"/>
    <property type="project" value="InterPro"/>
</dbReference>
<dbReference type="FunFam" id="3.40.50.2020:FF:000021">
    <property type="entry name" value="Adenine phosphoribosyltransferase"/>
    <property type="match status" value="1"/>
</dbReference>
<dbReference type="CDD" id="cd06223">
    <property type="entry name" value="PRTases_typeI"/>
    <property type="match status" value="1"/>
</dbReference>
<comment type="pathway">
    <text evidence="4">Purine metabolism; AMP biosynthesis via salvage pathway; AMP from adenine: step 1/1.</text>
</comment>
<evidence type="ECO:0000256" key="8">
    <source>
        <dbReference type="ARBA" id="ARBA00022676"/>
    </source>
</evidence>
<dbReference type="GO" id="GO:0016208">
    <property type="term" value="F:AMP binding"/>
    <property type="evidence" value="ECO:0007669"/>
    <property type="project" value="TreeGrafter"/>
</dbReference>
<dbReference type="AlphaFoldDB" id="A0A1Q3EKF4"/>
<dbReference type="GO" id="GO:0003999">
    <property type="term" value="F:adenine phosphoribosyltransferase activity"/>
    <property type="evidence" value="ECO:0007669"/>
    <property type="project" value="UniProtKB-EC"/>
</dbReference>
<comment type="function">
    <text evidence="2">Catalyzes a salvage reaction resulting in the formation of AMP, that is energically less costly than de novo synthesis.</text>
</comment>
<evidence type="ECO:0000256" key="10">
    <source>
        <dbReference type="ARBA" id="ARBA00022726"/>
    </source>
</evidence>
<dbReference type="GO" id="GO:0002055">
    <property type="term" value="F:adenine binding"/>
    <property type="evidence" value="ECO:0007669"/>
    <property type="project" value="TreeGrafter"/>
</dbReference>
<evidence type="ECO:0000256" key="5">
    <source>
        <dbReference type="ARBA" id="ARBA00008391"/>
    </source>
</evidence>
<feature type="domain" description="Phosphoribosyltransferase" evidence="11">
    <location>
        <begin position="58"/>
        <end position="160"/>
    </location>
</feature>
<sequence length="228" mass="25178">MGDIEYLRSKLTSHPDFPQKGIVFLDIFPILRDPIAFETLITHFLYHLTSHTIPSIPSKKIDVVVGLDARGFLLGPIIALRLGAAFVPVRKTGKLPGTCETATYEKEYGTDSFEMQSDAIKPGQSVIIVDDLIATGGSAKAAGELVAKLGGKTVETFVSFCVDTRLVFVFQREHDLTNTLRSIDFEVLRISSRIDRGVFVTKDKHTNSSRIPSFYKLLNEGTFAPSNK</sequence>
<comment type="catalytic activity">
    <reaction evidence="1">
        <text>AMP + diphosphate = 5-phospho-alpha-D-ribose 1-diphosphate + adenine</text>
        <dbReference type="Rhea" id="RHEA:16609"/>
        <dbReference type="ChEBI" id="CHEBI:16708"/>
        <dbReference type="ChEBI" id="CHEBI:33019"/>
        <dbReference type="ChEBI" id="CHEBI:58017"/>
        <dbReference type="ChEBI" id="CHEBI:456215"/>
        <dbReference type="EC" id="2.4.2.7"/>
    </reaction>
</comment>
<comment type="similarity">
    <text evidence="5">Belongs to the purine/pyrimidine phosphoribosyltransferase family.</text>
</comment>
<evidence type="ECO:0000259" key="11">
    <source>
        <dbReference type="Pfam" id="PF00156"/>
    </source>
</evidence>
<dbReference type="EC" id="2.4.2.7" evidence="6"/>
<dbReference type="GO" id="GO:0006166">
    <property type="term" value="P:purine ribonucleoside salvage"/>
    <property type="evidence" value="ECO:0007669"/>
    <property type="project" value="UniProtKB-KW"/>
</dbReference>
<evidence type="ECO:0000256" key="3">
    <source>
        <dbReference type="ARBA" id="ARBA00004496"/>
    </source>
</evidence>
<dbReference type="Pfam" id="PF00156">
    <property type="entry name" value="Pribosyltran"/>
    <property type="match status" value="1"/>
</dbReference>
<dbReference type="InterPro" id="IPR029057">
    <property type="entry name" value="PRTase-like"/>
</dbReference>
<dbReference type="STRING" id="5353.A0A1Q3EKF4"/>
<evidence type="ECO:0000256" key="4">
    <source>
        <dbReference type="ARBA" id="ARBA00004659"/>
    </source>
</evidence>
<name>A0A1Q3EKF4_LENED</name>
<evidence type="ECO:0000256" key="6">
    <source>
        <dbReference type="ARBA" id="ARBA00011893"/>
    </source>
</evidence>
<dbReference type="GO" id="GO:0005737">
    <property type="term" value="C:cytoplasm"/>
    <property type="evidence" value="ECO:0007669"/>
    <property type="project" value="UniProtKB-SubCell"/>
</dbReference>
<comment type="caution">
    <text evidence="12">The sequence shown here is derived from an EMBL/GenBank/DDBJ whole genome shotgun (WGS) entry which is preliminary data.</text>
</comment>
<evidence type="ECO:0000313" key="13">
    <source>
        <dbReference type="Proteomes" id="UP000188533"/>
    </source>
</evidence>
<gene>
    <name evidence="12" type="ORF">LENED_009657</name>
</gene>
<dbReference type="EMBL" id="BDGU01000482">
    <property type="protein sequence ID" value="GAW07649.1"/>
    <property type="molecule type" value="Genomic_DNA"/>
</dbReference>
<comment type="subcellular location">
    <subcellularLocation>
        <location evidence="3">Cytoplasm</location>
    </subcellularLocation>
</comment>